<organism evidence="1 2">
    <name type="scientific">Russula earlei</name>
    <dbReference type="NCBI Taxonomy" id="71964"/>
    <lineage>
        <taxon>Eukaryota</taxon>
        <taxon>Fungi</taxon>
        <taxon>Dikarya</taxon>
        <taxon>Basidiomycota</taxon>
        <taxon>Agaricomycotina</taxon>
        <taxon>Agaricomycetes</taxon>
        <taxon>Russulales</taxon>
        <taxon>Russulaceae</taxon>
        <taxon>Russula</taxon>
    </lineage>
</organism>
<dbReference type="EMBL" id="JAGFNK010000328">
    <property type="protein sequence ID" value="KAI9452711.1"/>
    <property type="molecule type" value="Genomic_DNA"/>
</dbReference>
<reference evidence="1" key="1">
    <citation type="submission" date="2021-03" db="EMBL/GenBank/DDBJ databases">
        <title>Evolutionary priming and transition to the ectomycorrhizal habit in an iconic lineage of mushroom-forming fungi: is preadaptation a requirement?</title>
        <authorList>
            <consortium name="DOE Joint Genome Institute"/>
            <person name="Looney B.P."/>
            <person name="Miyauchi S."/>
            <person name="Morin E."/>
            <person name="Drula E."/>
            <person name="Courty P.E."/>
            <person name="Chicoki N."/>
            <person name="Fauchery L."/>
            <person name="Kohler A."/>
            <person name="Kuo A."/>
            <person name="LaButti K."/>
            <person name="Pangilinan J."/>
            <person name="Lipzen A."/>
            <person name="Riley R."/>
            <person name="Andreopoulos W."/>
            <person name="He G."/>
            <person name="Johnson J."/>
            <person name="Barry K.W."/>
            <person name="Grigoriev I.V."/>
            <person name="Nagy L."/>
            <person name="Hibbett D."/>
            <person name="Henrissat B."/>
            <person name="Matheny P.B."/>
            <person name="Labbe J."/>
            <person name="Martin A.F."/>
        </authorList>
    </citation>
    <scope>NUCLEOTIDE SEQUENCE</scope>
    <source>
        <strain evidence="1">BPL698</strain>
    </source>
</reference>
<protein>
    <submittedName>
        <fullName evidence="1">Uncharacterized protein</fullName>
    </submittedName>
</protein>
<dbReference type="Proteomes" id="UP001207468">
    <property type="component" value="Unassembled WGS sequence"/>
</dbReference>
<evidence type="ECO:0000313" key="1">
    <source>
        <dbReference type="EMBL" id="KAI9452711.1"/>
    </source>
</evidence>
<sequence>MTSPAFIGTRPQRTRVPAHSRDSNTLRASVLDVALELGVGTSRAVENLIFSSFPEEDENVTTPPLTSVSATTSDESWPSVPAWNGIPTQFVLPVRKPSNLPPVGSGVQTVRSPSEDSHALNLSRPHQPRKLRKARKGGYESDGSYLSDNLRKTRDNKVQKKDSSSTFEGEFASDGGYLSDAAKGGADKKKEEKMGNKRPENLGPDPNKLNKMTRTPSDHGNLSDRGYPSEASVKKTKPFFRLRSRSPSATRKRMPNTTPPVPSLPSTPLPISPHSTRTSTPFSWLDGTNQNGGVPLRAAHSPVPPTLSERQDLTSSLPRKASSPLPLLNNVTSSARLLSIDTSTESLTSSPTSHETGGYTLSSARPRDQTPMSAPAALRPYGVRSTPSKRFGLSDVSFPISPSPSAGGVMITSGKILSPPKTSSMAASRPRKSSPSPMPPSPVPHLRTASPISPPSDFRPFVSRNLSPIPPPLLLTHCTSPALRGTSPSLSKLSIVSSDFICPSPRPRFFEELPPPSPPPSGPLPEVPSPSLYQQPIPIVKRGRQSPFPLRSTFPVEESSRFIEPPMRMRQDAHQVRPAEVPAEQRMEIKPATKVDAVGYGVHGEIDDLMERVDLTPPSLDHNQSHEGAYGWQEDEPARSEIYLYAPSRVCGVKDIPTCPSPDALDDERNSSAFQDIPSSSTIMRGNAITSLADSDIYSYYFEELDRDGGDNERWSHASLIENEHRRFEMLTRVIASADALYGPEKAPLVSKVEPC</sequence>
<keyword evidence="2" id="KW-1185">Reference proteome</keyword>
<evidence type="ECO:0000313" key="2">
    <source>
        <dbReference type="Proteomes" id="UP001207468"/>
    </source>
</evidence>
<proteinExistence type="predicted"/>
<name>A0ACC0TXE1_9AGAM</name>
<gene>
    <name evidence="1" type="ORF">F5148DRAFT_1235458</name>
</gene>
<comment type="caution">
    <text evidence="1">The sequence shown here is derived from an EMBL/GenBank/DDBJ whole genome shotgun (WGS) entry which is preliminary data.</text>
</comment>
<accession>A0ACC0TXE1</accession>